<evidence type="ECO:0000313" key="1">
    <source>
        <dbReference type="EMBL" id="KRZ01150.1"/>
    </source>
</evidence>
<sequence>MAISAWTLLKPDGATLPGMMQQIENLSVYSAN</sequence>
<dbReference type="AlphaFoldDB" id="A0A0V1GS37"/>
<dbReference type="EMBL" id="JYDS01000678">
    <property type="protein sequence ID" value="KRZ01150.1"/>
    <property type="molecule type" value="Genomic_DNA"/>
</dbReference>
<accession>A0A0V1GS37</accession>
<dbReference type="Proteomes" id="UP000054805">
    <property type="component" value="Unassembled WGS sequence"/>
</dbReference>
<keyword evidence="2" id="KW-1185">Reference proteome</keyword>
<comment type="caution">
    <text evidence="1">The sequence shown here is derived from an EMBL/GenBank/DDBJ whole genome shotgun (WGS) entry which is preliminary data.</text>
</comment>
<name>A0A0V1GS37_TRIPS</name>
<organism evidence="1 2">
    <name type="scientific">Trichinella pseudospiralis</name>
    <name type="common">Parasitic roundworm</name>
    <dbReference type="NCBI Taxonomy" id="6337"/>
    <lineage>
        <taxon>Eukaryota</taxon>
        <taxon>Metazoa</taxon>
        <taxon>Ecdysozoa</taxon>
        <taxon>Nematoda</taxon>
        <taxon>Enoplea</taxon>
        <taxon>Dorylaimia</taxon>
        <taxon>Trichinellida</taxon>
        <taxon>Trichinellidae</taxon>
        <taxon>Trichinella</taxon>
    </lineage>
</organism>
<proteinExistence type="predicted"/>
<protein>
    <submittedName>
        <fullName evidence="1">Uncharacterized protein</fullName>
    </submittedName>
</protein>
<gene>
    <name evidence="1" type="ORF">T4B_14619</name>
</gene>
<evidence type="ECO:0000313" key="2">
    <source>
        <dbReference type="Proteomes" id="UP000054805"/>
    </source>
</evidence>
<reference evidence="1 2" key="1">
    <citation type="submission" date="2015-01" db="EMBL/GenBank/DDBJ databases">
        <title>Evolution of Trichinella species and genotypes.</title>
        <authorList>
            <person name="Korhonen P.K."/>
            <person name="Edoardo P."/>
            <person name="Giuseppe L.R."/>
            <person name="Gasser R.B."/>
        </authorList>
    </citation>
    <scope>NUCLEOTIDE SEQUENCE [LARGE SCALE GENOMIC DNA]</scope>
    <source>
        <strain evidence="1">ISS588</strain>
    </source>
</reference>